<evidence type="ECO:0000313" key="11">
    <source>
        <dbReference type="Ensembl" id="ENSPNAP00000082350.1"/>
    </source>
</evidence>
<dbReference type="Proteomes" id="UP001501920">
    <property type="component" value="Chromosome 17"/>
</dbReference>
<keyword evidence="5 10" id="KW-1133">Transmembrane helix</keyword>
<reference evidence="11" key="3">
    <citation type="submission" date="2025-09" db="UniProtKB">
        <authorList>
            <consortium name="Ensembl"/>
        </authorList>
    </citation>
    <scope>IDENTIFICATION</scope>
</reference>
<evidence type="ECO:0000313" key="12">
    <source>
        <dbReference type="Proteomes" id="UP001501920"/>
    </source>
</evidence>
<evidence type="ECO:0000256" key="3">
    <source>
        <dbReference type="ARBA" id="ARBA00022692"/>
    </source>
</evidence>
<evidence type="ECO:0008006" key="13">
    <source>
        <dbReference type="Google" id="ProtNLM"/>
    </source>
</evidence>
<dbReference type="Ensembl" id="ENSPNAT00000073982.1">
    <property type="protein sequence ID" value="ENSPNAP00000082350.1"/>
    <property type="gene ID" value="ENSPNAG00000036913.1"/>
</dbReference>
<evidence type="ECO:0000256" key="8">
    <source>
        <dbReference type="ARBA" id="ARBA00023170"/>
    </source>
</evidence>
<dbReference type="GO" id="GO:0005886">
    <property type="term" value="C:plasma membrane"/>
    <property type="evidence" value="ECO:0007669"/>
    <property type="project" value="UniProtKB-SubCell"/>
</dbReference>
<keyword evidence="9" id="KW-0807">Transducer</keyword>
<dbReference type="GO" id="GO:0004930">
    <property type="term" value="F:G protein-coupled receptor activity"/>
    <property type="evidence" value="ECO:0007669"/>
    <property type="project" value="UniProtKB-KW"/>
</dbReference>
<evidence type="ECO:0000256" key="1">
    <source>
        <dbReference type="ARBA" id="ARBA00004651"/>
    </source>
</evidence>
<evidence type="ECO:0000256" key="9">
    <source>
        <dbReference type="ARBA" id="ARBA00023224"/>
    </source>
</evidence>
<keyword evidence="6" id="KW-0297">G-protein coupled receptor</keyword>
<dbReference type="InterPro" id="IPR000725">
    <property type="entry name" value="Olfact_rcpt"/>
</dbReference>
<dbReference type="Gene3D" id="1.20.1070.10">
    <property type="entry name" value="Rhodopsin 7-helix transmembrane proteins"/>
    <property type="match status" value="1"/>
</dbReference>
<name>A0AAR2M0L5_PYGNA</name>
<keyword evidence="2" id="KW-1003">Cell membrane</keyword>
<comment type="subcellular location">
    <subcellularLocation>
        <location evidence="1">Cell membrane</location>
        <topology evidence="1">Multi-pass membrane protein</topology>
    </subcellularLocation>
</comment>
<keyword evidence="8" id="KW-0675">Receptor</keyword>
<evidence type="ECO:0000256" key="10">
    <source>
        <dbReference type="SAM" id="Phobius"/>
    </source>
</evidence>
<reference evidence="11" key="2">
    <citation type="submission" date="2025-08" db="UniProtKB">
        <authorList>
            <consortium name="Ensembl"/>
        </authorList>
    </citation>
    <scope>IDENTIFICATION</scope>
</reference>
<keyword evidence="12" id="KW-1185">Reference proteome</keyword>
<dbReference type="Pfam" id="PF13853">
    <property type="entry name" value="7tm_4"/>
    <property type="match status" value="1"/>
</dbReference>
<proteinExistence type="predicted"/>
<accession>A0AAR2M0L5</accession>
<keyword evidence="4" id="KW-0716">Sensory transduction</keyword>
<dbReference type="GeneTree" id="ENSGT00950000183023"/>
<protein>
    <recommendedName>
        <fullName evidence="13">G-protein coupled receptors family 1 profile domain-containing protein</fullName>
    </recommendedName>
</protein>
<organism evidence="11 12">
    <name type="scientific">Pygocentrus nattereri</name>
    <name type="common">Red-bellied piranha</name>
    <dbReference type="NCBI Taxonomy" id="42514"/>
    <lineage>
        <taxon>Eukaryota</taxon>
        <taxon>Metazoa</taxon>
        <taxon>Chordata</taxon>
        <taxon>Craniata</taxon>
        <taxon>Vertebrata</taxon>
        <taxon>Euteleostomi</taxon>
        <taxon>Actinopterygii</taxon>
        <taxon>Neopterygii</taxon>
        <taxon>Teleostei</taxon>
        <taxon>Ostariophysi</taxon>
        <taxon>Characiformes</taxon>
        <taxon>Characoidei</taxon>
        <taxon>Pygocentrus</taxon>
    </lineage>
</organism>
<feature type="transmembrane region" description="Helical" evidence="10">
    <location>
        <begin position="57"/>
        <end position="77"/>
    </location>
</feature>
<evidence type="ECO:0000256" key="6">
    <source>
        <dbReference type="ARBA" id="ARBA00023040"/>
    </source>
</evidence>
<dbReference type="AlphaFoldDB" id="A0AAR2M0L5"/>
<sequence>MMLNSSGEFMFVLRGLNDSRTNKHIYFAFGLVVYMVTVVVNLTLIITIILEKTLHEPMYLFICNLYVNGICGASAFYPKILADLFLDSNIISYTGLKLIKKKTVDLNTTLLCKS</sequence>
<keyword evidence="7 10" id="KW-0472">Membrane</keyword>
<dbReference type="PANTHER" id="PTHR26452">
    <property type="entry name" value="OLFACTORY RECEPTOR"/>
    <property type="match status" value="1"/>
</dbReference>
<reference evidence="11 12" key="1">
    <citation type="submission" date="2020-10" db="EMBL/GenBank/DDBJ databases">
        <title>Pygocentrus nattereri (red-bellied piranha) genome, fPygNat1, primary haplotype.</title>
        <authorList>
            <person name="Myers G."/>
            <person name="Meyer A."/>
            <person name="Karagic N."/>
            <person name="Pippel M."/>
            <person name="Winkler S."/>
            <person name="Tracey A."/>
            <person name="Wood J."/>
            <person name="Formenti G."/>
            <person name="Howe K."/>
            <person name="Fedrigo O."/>
            <person name="Jarvis E.D."/>
        </authorList>
    </citation>
    <scope>NUCLEOTIDE SEQUENCE [LARGE SCALE GENOMIC DNA]</scope>
</reference>
<keyword evidence="3 10" id="KW-0812">Transmembrane</keyword>
<keyword evidence="4" id="KW-0552">Olfaction</keyword>
<dbReference type="InterPro" id="IPR050516">
    <property type="entry name" value="Olfactory_GPCR"/>
</dbReference>
<evidence type="ECO:0000256" key="2">
    <source>
        <dbReference type="ARBA" id="ARBA00022475"/>
    </source>
</evidence>
<evidence type="ECO:0000256" key="4">
    <source>
        <dbReference type="ARBA" id="ARBA00022725"/>
    </source>
</evidence>
<feature type="transmembrane region" description="Helical" evidence="10">
    <location>
        <begin position="25"/>
        <end position="50"/>
    </location>
</feature>
<evidence type="ECO:0000256" key="7">
    <source>
        <dbReference type="ARBA" id="ARBA00023136"/>
    </source>
</evidence>
<dbReference type="GO" id="GO:0004984">
    <property type="term" value="F:olfactory receptor activity"/>
    <property type="evidence" value="ECO:0007669"/>
    <property type="project" value="InterPro"/>
</dbReference>
<dbReference type="SUPFAM" id="SSF81321">
    <property type="entry name" value="Family A G protein-coupled receptor-like"/>
    <property type="match status" value="1"/>
</dbReference>
<evidence type="ECO:0000256" key="5">
    <source>
        <dbReference type="ARBA" id="ARBA00022989"/>
    </source>
</evidence>